<feature type="domain" description="Tse2 ADP-ribosyltransferase toxin" evidence="1">
    <location>
        <begin position="66"/>
        <end position="119"/>
    </location>
</feature>
<dbReference type="InterPro" id="IPR041018">
    <property type="entry name" value="ADPRTs_Tse2"/>
</dbReference>
<accession>A0ABW0HV08</accession>
<organism evidence="2 3">
    <name type="scientific">Cohnella soli</name>
    <dbReference type="NCBI Taxonomy" id="425005"/>
    <lineage>
        <taxon>Bacteria</taxon>
        <taxon>Bacillati</taxon>
        <taxon>Bacillota</taxon>
        <taxon>Bacilli</taxon>
        <taxon>Bacillales</taxon>
        <taxon>Paenibacillaceae</taxon>
        <taxon>Cohnella</taxon>
    </lineage>
</organism>
<protein>
    <recommendedName>
        <fullName evidence="1">Tse2 ADP-ribosyltransferase toxin domain-containing protein</fullName>
    </recommendedName>
</protein>
<dbReference type="EMBL" id="JBHSMI010000028">
    <property type="protein sequence ID" value="MFC5404419.1"/>
    <property type="molecule type" value="Genomic_DNA"/>
</dbReference>
<keyword evidence="3" id="KW-1185">Reference proteome</keyword>
<comment type="caution">
    <text evidence="2">The sequence shown here is derived from an EMBL/GenBank/DDBJ whole genome shotgun (WGS) entry which is preliminary data.</text>
</comment>
<dbReference type="Pfam" id="PF18648">
    <property type="entry name" value="ADPRTs_Tse2"/>
    <property type="match status" value="1"/>
</dbReference>
<sequence length="126" mass="14033">MTVDEFHTYFVSDLGIWVHNTNCKVNYNGADVNVYRGGNSFTVKSNEIKIDPKTGMVKTTHGVSLDVNPDTVSKFGGAYRIDSLPDGLKIIQRGGRAEHFEIVPAYDMPLDQFQKLLNQITVSPVK</sequence>
<evidence type="ECO:0000313" key="3">
    <source>
        <dbReference type="Proteomes" id="UP001596113"/>
    </source>
</evidence>
<dbReference type="RefSeq" id="WP_378134705.1">
    <property type="nucleotide sequence ID" value="NZ_JBHSMI010000028.1"/>
</dbReference>
<dbReference type="Proteomes" id="UP001596113">
    <property type="component" value="Unassembled WGS sequence"/>
</dbReference>
<evidence type="ECO:0000313" key="2">
    <source>
        <dbReference type="EMBL" id="MFC5404419.1"/>
    </source>
</evidence>
<gene>
    <name evidence="2" type="ORF">ACFPOF_16930</name>
</gene>
<proteinExistence type="predicted"/>
<reference evidence="3" key="1">
    <citation type="journal article" date="2019" name="Int. J. Syst. Evol. Microbiol.">
        <title>The Global Catalogue of Microorganisms (GCM) 10K type strain sequencing project: providing services to taxonomists for standard genome sequencing and annotation.</title>
        <authorList>
            <consortium name="The Broad Institute Genomics Platform"/>
            <consortium name="The Broad Institute Genome Sequencing Center for Infectious Disease"/>
            <person name="Wu L."/>
            <person name="Ma J."/>
        </authorList>
    </citation>
    <scope>NUCLEOTIDE SEQUENCE [LARGE SCALE GENOMIC DNA]</scope>
    <source>
        <strain evidence="3">CGMCC 1.18575</strain>
    </source>
</reference>
<name>A0ABW0HV08_9BACL</name>
<evidence type="ECO:0000259" key="1">
    <source>
        <dbReference type="Pfam" id="PF18648"/>
    </source>
</evidence>